<dbReference type="Gene3D" id="1.10.10.60">
    <property type="entry name" value="Homeodomain-like"/>
    <property type="match status" value="1"/>
</dbReference>
<comment type="caution">
    <text evidence="5">The sequence shown here is derived from an EMBL/GenBank/DDBJ whole genome shotgun (WGS) entry which is preliminary data.</text>
</comment>
<dbReference type="PROSITE" id="PS01124">
    <property type="entry name" value="HTH_ARAC_FAMILY_2"/>
    <property type="match status" value="1"/>
</dbReference>
<dbReference type="InterPro" id="IPR009057">
    <property type="entry name" value="Homeodomain-like_sf"/>
</dbReference>
<proteinExistence type="predicted"/>
<keyword evidence="1" id="KW-0805">Transcription regulation</keyword>
<dbReference type="InterPro" id="IPR054015">
    <property type="entry name" value="ExsA-like_N"/>
</dbReference>
<dbReference type="RefSeq" id="WP_117671676.1">
    <property type="nucleotide sequence ID" value="NZ_CABOGR010000008.1"/>
</dbReference>
<dbReference type="InterPro" id="IPR011051">
    <property type="entry name" value="RmlC_Cupin_sf"/>
</dbReference>
<evidence type="ECO:0000256" key="1">
    <source>
        <dbReference type="ARBA" id="ARBA00023015"/>
    </source>
</evidence>
<dbReference type="PANTHER" id="PTHR46796">
    <property type="entry name" value="HTH-TYPE TRANSCRIPTIONAL ACTIVATOR RHAS-RELATED"/>
    <property type="match status" value="1"/>
</dbReference>
<evidence type="ECO:0000256" key="3">
    <source>
        <dbReference type="ARBA" id="ARBA00023163"/>
    </source>
</evidence>
<dbReference type="InterPro" id="IPR018060">
    <property type="entry name" value="HTH_AraC"/>
</dbReference>
<evidence type="ECO:0000313" key="5">
    <source>
        <dbReference type="EMBL" id="RGK56847.1"/>
    </source>
</evidence>
<dbReference type="SUPFAM" id="SSF46689">
    <property type="entry name" value="Homeodomain-like"/>
    <property type="match status" value="1"/>
</dbReference>
<accession>A0A3E4N574</accession>
<sequence>MKVIFNYQNVFFSFFYDDADACVHRSREYAMNYVLSGEMVLDDGHRQIHVGKGECVFIPRDHRVTMYKKASGGEQYCGIYMCFTRSFLREMYGKYARHTDKAEHVERFVPGVMKLPPSAEIESLFASMTPYFNPEVKPQDDVMHLKLQEGLLALLHTDKRFMTALFDFSTPWKMDILDFMNENYMYEFTLEELAHYTGRSLATFKRDFKKVSALTPEKWLIRKRLEVAYHLLKEERRKVVDVYAEVGFKNPSHFSTAFKKRYGIPPTALAAPSCI</sequence>
<dbReference type="Gene3D" id="2.60.120.10">
    <property type="entry name" value="Jelly Rolls"/>
    <property type="match status" value="1"/>
</dbReference>
<gene>
    <name evidence="5" type="ORF">DXD04_05605</name>
</gene>
<dbReference type="AlphaFoldDB" id="A0A3E4N574"/>
<protein>
    <submittedName>
        <fullName evidence="5">AraC family transcriptional regulator</fullName>
    </submittedName>
</protein>
<dbReference type="InterPro" id="IPR050204">
    <property type="entry name" value="AraC_XylS_family_regulators"/>
</dbReference>
<evidence type="ECO:0000259" key="4">
    <source>
        <dbReference type="PROSITE" id="PS01124"/>
    </source>
</evidence>
<keyword evidence="2" id="KW-0238">DNA-binding</keyword>
<dbReference type="Pfam" id="PF22200">
    <property type="entry name" value="ExsA_N"/>
    <property type="match status" value="1"/>
</dbReference>
<feature type="domain" description="HTH araC/xylS-type" evidence="4">
    <location>
        <begin position="174"/>
        <end position="272"/>
    </location>
</feature>
<dbReference type="Proteomes" id="UP000260862">
    <property type="component" value="Unassembled WGS sequence"/>
</dbReference>
<dbReference type="SUPFAM" id="SSF51182">
    <property type="entry name" value="RmlC-like cupins"/>
    <property type="match status" value="1"/>
</dbReference>
<organism evidence="5 6">
    <name type="scientific">Phocaeicola plebeius</name>
    <dbReference type="NCBI Taxonomy" id="310297"/>
    <lineage>
        <taxon>Bacteria</taxon>
        <taxon>Pseudomonadati</taxon>
        <taxon>Bacteroidota</taxon>
        <taxon>Bacteroidia</taxon>
        <taxon>Bacteroidales</taxon>
        <taxon>Bacteroidaceae</taxon>
        <taxon>Phocaeicola</taxon>
    </lineage>
</organism>
<dbReference type="Pfam" id="PF12833">
    <property type="entry name" value="HTH_18"/>
    <property type="match status" value="1"/>
</dbReference>
<dbReference type="GO" id="GO:0043565">
    <property type="term" value="F:sequence-specific DNA binding"/>
    <property type="evidence" value="ECO:0007669"/>
    <property type="project" value="InterPro"/>
</dbReference>
<name>A0A3E4N574_9BACT</name>
<dbReference type="SMART" id="SM00342">
    <property type="entry name" value="HTH_ARAC"/>
    <property type="match status" value="1"/>
</dbReference>
<keyword evidence="3" id="KW-0804">Transcription</keyword>
<evidence type="ECO:0000256" key="2">
    <source>
        <dbReference type="ARBA" id="ARBA00023125"/>
    </source>
</evidence>
<dbReference type="GO" id="GO:0003700">
    <property type="term" value="F:DNA-binding transcription factor activity"/>
    <property type="evidence" value="ECO:0007669"/>
    <property type="project" value="InterPro"/>
</dbReference>
<reference evidence="5 6" key="1">
    <citation type="submission" date="2018-08" db="EMBL/GenBank/DDBJ databases">
        <title>A genome reference for cultivated species of the human gut microbiota.</title>
        <authorList>
            <person name="Zou Y."/>
            <person name="Xue W."/>
            <person name="Luo G."/>
        </authorList>
    </citation>
    <scope>NUCLEOTIDE SEQUENCE [LARGE SCALE GENOMIC DNA]</scope>
    <source>
        <strain evidence="5 6">TF10-3AC</strain>
    </source>
</reference>
<keyword evidence="6" id="KW-1185">Reference proteome</keyword>
<dbReference type="InterPro" id="IPR014710">
    <property type="entry name" value="RmlC-like_jellyroll"/>
</dbReference>
<evidence type="ECO:0000313" key="6">
    <source>
        <dbReference type="Proteomes" id="UP000260862"/>
    </source>
</evidence>
<dbReference type="EMBL" id="QSQT01000008">
    <property type="protein sequence ID" value="RGK56847.1"/>
    <property type="molecule type" value="Genomic_DNA"/>
</dbReference>